<feature type="compositionally biased region" description="Basic and acidic residues" evidence="1">
    <location>
        <begin position="139"/>
        <end position="148"/>
    </location>
</feature>
<feature type="compositionally biased region" description="Basic and acidic residues" evidence="1">
    <location>
        <begin position="214"/>
        <end position="238"/>
    </location>
</feature>
<evidence type="ECO:0000256" key="1">
    <source>
        <dbReference type="SAM" id="MobiDB-lite"/>
    </source>
</evidence>
<feature type="compositionally biased region" description="Basic residues" evidence="1">
    <location>
        <begin position="119"/>
        <end position="131"/>
    </location>
</feature>
<feature type="compositionally biased region" description="Polar residues" evidence="1">
    <location>
        <begin position="168"/>
        <end position="180"/>
    </location>
</feature>
<proteinExistence type="predicted"/>
<evidence type="ECO:0000313" key="3">
    <source>
        <dbReference type="EMBL" id="UMM23054.1"/>
    </source>
</evidence>
<keyword evidence="2" id="KW-0472">Membrane</keyword>
<dbReference type="Proteomes" id="UP000829354">
    <property type="component" value="Chromosome III"/>
</dbReference>
<dbReference type="AlphaFoldDB" id="A0AAE9EKX5"/>
<gene>
    <name evidence="3" type="ORF">L5515_003956</name>
</gene>
<feature type="compositionally biased region" description="Polar residues" evidence="1">
    <location>
        <begin position="188"/>
        <end position="203"/>
    </location>
</feature>
<evidence type="ECO:0000313" key="4">
    <source>
        <dbReference type="Proteomes" id="UP000829354"/>
    </source>
</evidence>
<name>A0AAE9EKX5_CAEBR</name>
<accession>A0AAE9EKX5</accession>
<dbReference type="EMBL" id="CP092622">
    <property type="protein sequence ID" value="UMM23054.1"/>
    <property type="molecule type" value="Genomic_DNA"/>
</dbReference>
<feature type="transmembrane region" description="Helical" evidence="2">
    <location>
        <begin position="20"/>
        <end position="43"/>
    </location>
</feature>
<keyword evidence="2" id="KW-1133">Transmembrane helix</keyword>
<keyword evidence="2" id="KW-0812">Transmembrane</keyword>
<sequence length="238" mass="27387">MAPPYPTGDSRSFSEFIKMTSIMTGVELTIFFASLAFYHFCIFRKKLSKEIERMRLEAEKLERITKGVPEPEELLSPTQKSSILEAEPTQLSEKEEPKQKKKPLKKTKSVEKKKEKEKKEKKKENKKKTLRKTSNLRLSLEDTQRDDYDTGPPGGAHIPPFNPLLVSPPTQESYYDNSSLRQERSPTKVVSETDQPRTCSPANEKSVYSPKLHPTQEKSLESHVDDADMRTAREDLWN</sequence>
<protein>
    <submittedName>
        <fullName evidence="3">Uncharacterized protein</fullName>
    </submittedName>
</protein>
<feature type="region of interest" description="Disordered" evidence="1">
    <location>
        <begin position="68"/>
        <end position="238"/>
    </location>
</feature>
<organism evidence="3 4">
    <name type="scientific">Caenorhabditis briggsae</name>
    <dbReference type="NCBI Taxonomy" id="6238"/>
    <lineage>
        <taxon>Eukaryota</taxon>
        <taxon>Metazoa</taxon>
        <taxon>Ecdysozoa</taxon>
        <taxon>Nematoda</taxon>
        <taxon>Chromadorea</taxon>
        <taxon>Rhabditida</taxon>
        <taxon>Rhabditina</taxon>
        <taxon>Rhabditomorpha</taxon>
        <taxon>Rhabditoidea</taxon>
        <taxon>Rhabditidae</taxon>
        <taxon>Peloderinae</taxon>
        <taxon>Caenorhabditis</taxon>
    </lineage>
</organism>
<evidence type="ECO:0000256" key="2">
    <source>
        <dbReference type="SAM" id="Phobius"/>
    </source>
</evidence>
<feature type="compositionally biased region" description="Basic and acidic residues" evidence="1">
    <location>
        <begin position="108"/>
        <end position="118"/>
    </location>
</feature>
<reference evidence="3 4" key="1">
    <citation type="submission" date="2022-04" db="EMBL/GenBank/DDBJ databases">
        <title>Chromosome-level reference genomes for two strains of Caenorhabditis briggsae: an improved platform for comparative genomics.</title>
        <authorList>
            <person name="Stevens L."/>
            <person name="Andersen E."/>
        </authorList>
    </citation>
    <scope>NUCLEOTIDE SEQUENCE [LARGE SCALE GENOMIC DNA]</scope>
    <source>
        <strain evidence="3">VX34</strain>
        <tissue evidence="3">Whole-organism</tissue>
    </source>
</reference>
<keyword evidence="4" id="KW-1185">Reference proteome</keyword>